<gene>
    <name evidence="1" type="ORF">MarFTMF_115</name>
</gene>
<sequence length="220" mass="25714">MDILLRITNEDFESVGTNNETDTVKALLRLIKKECPDIGLFPHKFWSGMEARKQKVEGAMSDSDYPFISSLFRECESIREKRGGEHDEQMTLVSFMISSIFARFCKDKAYVFLSSDKPTEEAGLTISTNFYEAELPVLLRLGLPVFVSRFVKGIWSPFQEIREDCFDCPVWKRYWEPSDGMETKESFVRQKMSQKEWEEWRSAPPRKSQSWKRMNCITKG</sequence>
<name>A0AA96EP41_9VIRU</name>
<organism evidence="1">
    <name type="scientific">Marseillevirus sp</name>
    <dbReference type="NCBI Taxonomy" id="2809551"/>
    <lineage>
        <taxon>Viruses</taxon>
        <taxon>Varidnaviria</taxon>
        <taxon>Bamfordvirae</taxon>
        <taxon>Nucleocytoviricota</taxon>
        <taxon>Megaviricetes</taxon>
        <taxon>Pimascovirales</taxon>
        <taxon>Pimascovirales incertae sedis</taxon>
        <taxon>Marseilleviridae</taxon>
        <taxon>Marseillevirus</taxon>
    </lineage>
</organism>
<reference evidence="1" key="1">
    <citation type="submission" date="2023-07" db="EMBL/GenBank/DDBJ databases">
        <authorList>
            <person name="Xia Y."/>
        </authorList>
    </citation>
    <scope>NUCLEOTIDE SEQUENCE</scope>
    <source>
        <strain evidence="1">F</strain>
    </source>
</reference>
<evidence type="ECO:0000313" key="1">
    <source>
        <dbReference type="EMBL" id="WNL49631.1"/>
    </source>
</evidence>
<dbReference type="EMBL" id="OR343188">
    <property type="protein sequence ID" value="WNL49631.1"/>
    <property type="molecule type" value="Genomic_DNA"/>
</dbReference>
<proteinExistence type="predicted"/>
<protein>
    <submittedName>
        <fullName evidence="1">Uncharacterized protein</fullName>
    </submittedName>
</protein>
<accession>A0AA96EP41</accession>